<protein>
    <submittedName>
        <fullName evidence="2">Uncharacterized protein</fullName>
    </submittedName>
</protein>
<dbReference type="AlphaFoldDB" id="A0A6N9YNF3"/>
<reference evidence="2 3" key="1">
    <citation type="submission" date="2020-02" db="EMBL/GenBank/DDBJ databases">
        <authorList>
            <person name="Li X.-J."/>
            <person name="Feng X.-M."/>
        </authorList>
    </citation>
    <scope>NUCLEOTIDE SEQUENCE [LARGE SCALE GENOMIC DNA]</scope>
    <source>
        <strain evidence="2 3">CGMCC 4.7225</strain>
    </source>
</reference>
<sequence>MIRARRLTVDADVLFDPGWIIVGLFVLMLSVVLIAVEQRDARRRGARGQFRRRGGGSR</sequence>
<feature type="transmembrane region" description="Helical" evidence="1">
    <location>
        <begin position="18"/>
        <end position="36"/>
    </location>
</feature>
<evidence type="ECO:0000313" key="2">
    <source>
        <dbReference type="EMBL" id="NED96475.1"/>
    </source>
</evidence>
<dbReference type="RefSeq" id="WP_163819262.1">
    <property type="nucleotide sequence ID" value="NZ_JAAGOB010000007.1"/>
</dbReference>
<keyword evidence="1" id="KW-0812">Transmembrane</keyword>
<keyword evidence="1" id="KW-0472">Membrane</keyword>
<organism evidence="2 3">
    <name type="scientific">Phytoactinopolyspora alkaliphila</name>
    <dbReference type="NCBI Taxonomy" id="1783498"/>
    <lineage>
        <taxon>Bacteria</taxon>
        <taxon>Bacillati</taxon>
        <taxon>Actinomycetota</taxon>
        <taxon>Actinomycetes</taxon>
        <taxon>Jiangellales</taxon>
        <taxon>Jiangellaceae</taxon>
        <taxon>Phytoactinopolyspora</taxon>
    </lineage>
</organism>
<name>A0A6N9YNF3_9ACTN</name>
<gene>
    <name evidence="2" type="ORF">G1H11_14285</name>
</gene>
<dbReference type="Proteomes" id="UP000469185">
    <property type="component" value="Unassembled WGS sequence"/>
</dbReference>
<comment type="caution">
    <text evidence="2">The sequence shown here is derived from an EMBL/GenBank/DDBJ whole genome shotgun (WGS) entry which is preliminary data.</text>
</comment>
<evidence type="ECO:0000313" key="3">
    <source>
        <dbReference type="Proteomes" id="UP000469185"/>
    </source>
</evidence>
<keyword evidence="3" id="KW-1185">Reference proteome</keyword>
<keyword evidence="1" id="KW-1133">Transmembrane helix</keyword>
<dbReference type="EMBL" id="JAAGOB010000007">
    <property type="protein sequence ID" value="NED96475.1"/>
    <property type="molecule type" value="Genomic_DNA"/>
</dbReference>
<proteinExistence type="predicted"/>
<evidence type="ECO:0000256" key="1">
    <source>
        <dbReference type="SAM" id="Phobius"/>
    </source>
</evidence>
<accession>A0A6N9YNF3</accession>